<comment type="caution">
    <text evidence="1">The sequence shown here is derived from an EMBL/GenBank/DDBJ whole genome shotgun (WGS) entry which is preliminary data.</text>
</comment>
<reference evidence="1" key="1">
    <citation type="submission" date="2021-01" db="EMBL/GenBank/DDBJ databases">
        <authorList>
            <consortium name="Genoscope - CEA"/>
            <person name="William W."/>
        </authorList>
    </citation>
    <scope>NUCLEOTIDE SEQUENCE</scope>
</reference>
<gene>
    <name evidence="1" type="ORF">PSON_ATCC_30995.1.T0350103</name>
</gene>
<evidence type="ECO:0000313" key="1">
    <source>
        <dbReference type="EMBL" id="CAD8076666.1"/>
    </source>
</evidence>
<dbReference type="Proteomes" id="UP000692954">
    <property type="component" value="Unassembled WGS sequence"/>
</dbReference>
<organism evidence="1 2">
    <name type="scientific">Paramecium sonneborni</name>
    <dbReference type="NCBI Taxonomy" id="65129"/>
    <lineage>
        <taxon>Eukaryota</taxon>
        <taxon>Sar</taxon>
        <taxon>Alveolata</taxon>
        <taxon>Ciliophora</taxon>
        <taxon>Intramacronucleata</taxon>
        <taxon>Oligohymenophorea</taxon>
        <taxon>Peniculida</taxon>
        <taxon>Parameciidae</taxon>
        <taxon>Paramecium</taxon>
    </lineage>
</organism>
<accession>A0A8S1MIW9</accession>
<evidence type="ECO:0000313" key="2">
    <source>
        <dbReference type="Proteomes" id="UP000692954"/>
    </source>
</evidence>
<protein>
    <submittedName>
        <fullName evidence="1">Uncharacterized protein</fullName>
    </submittedName>
</protein>
<sequence>MGLCSSSQQKHPRPLIRLVKVEMDNKEVNQQYIQSLWRKINDQIVLIKNNHQISLKLLSQTDKINNFLLLNERQNVNQSILSFFKLFDEFQIQFAEEIRLNETFWMDQSDLLRNFDQLCETFAEMGFCSKVLTQSLTKY</sequence>
<name>A0A8S1MIW9_9CILI</name>
<dbReference type="EMBL" id="CAJJDN010000035">
    <property type="protein sequence ID" value="CAD8076666.1"/>
    <property type="molecule type" value="Genomic_DNA"/>
</dbReference>
<proteinExistence type="predicted"/>
<dbReference type="OrthoDB" id="287576at2759"/>
<keyword evidence="2" id="KW-1185">Reference proteome</keyword>
<dbReference type="AlphaFoldDB" id="A0A8S1MIW9"/>